<gene>
    <name evidence="2" type="ORF">AW08_02868</name>
</gene>
<dbReference type="EMBL" id="JFAX01000018">
    <property type="protein sequence ID" value="EXI65843.1"/>
    <property type="molecule type" value="Genomic_DNA"/>
</dbReference>
<dbReference type="PATRIC" id="fig|1454001.3.peg.2912"/>
<reference evidence="2" key="1">
    <citation type="submission" date="2014-02" db="EMBL/GenBank/DDBJ databases">
        <title>Expanding our view of genomic diversity in Candidatus Accumulibacter clades.</title>
        <authorList>
            <person name="Skennerton C.T."/>
            <person name="Barr J.J."/>
            <person name="Slater F.R."/>
            <person name="Bond P.L."/>
            <person name="Tyson G.W."/>
        </authorList>
    </citation>
    <scope>NUCLEOTIDE SEQUENCE [LARGE SCALE GENOMIC DNA]</scope>
</reference>
<keyword evidence="3" id="KW-1185">Reference proteome</keyword>
<name>A0A011M824_9PROT</name>
<protein>
    <submittedName>
        <fullName evidence="2">Uncharacterized protein</fullName>
    </submittedName>
</protein>
<dbReference type="Pfam" id="PF21804">
    <property type="entry name" value="Transposase_29"/>
    <property type="match status" value="1"/>
</dbReference>
<dbReference type="STRING" id="1454001.AW08_02868"/>
<sequence length="208" mass="22980">MRELFSPQQGAQLFCIDEATWLTGQITEDRNAAIRPQVMVMRELGVTEVTPESIIPRLTQAFPEAQSDDRIAHSHEFLGGEMPANTPRWTAWRTIRRKKLLIPHASSTRPGDPSTAECARWPASSAAGPPNLARPDEARSLPRAICETEADLLHNPHAGTLTARLHQQANAFSDRAVRTLCDELNATGTAFPRTNFRLILQLGASQDP</sequence>
<comment type="caution">
    <text evidence="2">The sequence shown here is derived from an EMBL/GenBank/DDBJ whole genome shotgun (WGS) entry which is preliminary data.</text>
</comment>
<evidence type="ECO:0000313" key="2">
    <source>
        <dbReference type="EMBL" id="EXI65843.1"/>
    </source>
</evidence>
<feature type="region of interest" description="Disordered" evidence="1">
    <location>
        <begin position="103"/>
        <end position="137"/>
    </location>
</feature>
<proteinExistence type="predicted"/>
<organism evidence="2 3">
    <name type="scientific">Candidatus Accumulibacter adjunctus</name>
    <dbReference type="NCBI Taxonomy" id="1454001"/>
    <lineage>
        <taxon>Bacteria</taxon>
        <taxon>Pseudomonadati</taxon>
        <taxon>Pseudomonadota</taxon>
        <taxon>Betaproteobacteria</taxon>
        <taxon>Candidatus Accumulibacter</taxon>
    </lineage>
</organism>
<evidence type="ECO:0000313" key="3">
    <source>
        <dbReference type="Proteomes" id="UP000020218"/>
    </source>
</evidence>
<dbReference type="InterPro" id="IPR049343">
    <property type="entry name" value="Transposase_29"/>
</dbReference>
<dbReference type="Proteomes" id="UP000020218">
    <property type="component" value="Unassembled WGS sequence"/>
</dbReference>
<accession>A0A011M824</accession>
<dbReference type="AlphaFoldDB" id="A0A011M824"/>
<evidence type="ECO:0000256" key="1">
    <source>
        <dbReference type="SAM" id="MobiDB-lite"/>
    </source>
</evidence>